<feature type="non-terminal residue" evidence="1">
    <location>
        <position position="290"/>
    </location>
</feature>
<reference evidence="1 2" key="1">
    <citation type="submission" date="2020-04" db="EMBL/GenBank/DDBJ databases">
        <title>Perkinsus olseni comparative genomics.</title>
        <authorList>
            <person name="Bogema D.R."/>
        </authorList>
    </citation>
    <scope>NUCLEOTIDE SEQUENCE [LARGE SCALE GENOMIC DNA]</scope>
    <source>
        <strain evidence="1 2">ATCC PRA-207</strain>
    </source>
</reference>
<dbReference type="SUPFAM" id="SSF56672">
    <property type="entry name" value="DNA/RNA polymerases"/>
    <property type="match status" value="1"/>
</dbReference>
<evidence type="ECO:0000313" key="2">
    <source>
        <dbReference type="Proteomes" id="UP000553632"/>
    </source>
</evidence>
<dbReference type="InterPro" id="IPR052055">
    <property type="entry name" value="Hepadnavirus_pol/RT"/>
</dbReference>
<dbReference type="AlphaFoldDB" id="A0A7J6S7D5"/>
<dbReference type="PANTHER" id="PTHR33050:SF7">
    <property type="entry name" value="RIBONUCLEASE H"/>
    <property type="match status" value="1"/>
</dbReference>
<keyword evidence="2" id="KW-1185">Reference proteome</keyword>
<dbReference type="EMBL" id="JABANO010020338">
    <property type="protein sequence ID" value="KAF4728683.1"/>
    <property type="molecule type" value="Genomic_DNA"/>
</dbReference>
<evidence type="ECO:0000313" key="1">
    <source>
        <dbReference type="EMBL" id="KAF4728683.1"/>
    </source>
</evidence>
<gene>
    <name evidence="1" type="ORF">FOZ63_016051</name>
</gene>
<proteinExistence type="predicted"/>
<sequence length="290" mass="32247">LPGASTTALILQRIRDVMTTGPEHSWGDVVCIETDVASAFRHIPIRPADRKYCVNCINTPSGPRLVAHRRLPFGLRSSPLLWVRPCASEARLAKRIFAQCDNRAEGLQLYIDDRNYFCLRVHAARRLVGLLLLDAVLGIQDSYEKIRVSEFPVILGFQWDLRDNTVGIAKGKAEAIVSDIERILAAASEQSKVPVPLLKTVTGRLSWACHVAKLLKPRLRSLYACKAVAERLDCRTIALSEEAKSDLDFFRAVLREELSDTEATDLYPKGSSLARIPASFLLGWGSKLGR</sequence>
<dbReference type="Proteomes" id="UP000553632">
    <property type="component" value="Unassembled WGS sequence"/>
</dbReference>
<comment type="caution">
    <text evidence="1">The sequence shown here is derived from an EMBL/GenBank/DDBJ whole genome shotgun (WGS) entry which is preliminary data.</text>
</comment>
<feature type="non-terminal residue" evidence="1">
    <location>
        <position position="1"/>
    </location>
</feature>
<organism evidence="1 2">
    <name type="scientific">Perkinsus olseni</name>
    <name type="common">Perkinsus atlanticus</name>
    <dbReference type="NCBI Taxonomy" id="32597"/>
    <lineage>
        <taxon>Eukaryota</taxon>
        <taxon>Sar</taxon>
        <taxon>Alveolata</taxon>
        <taxon>Perkinsozoa</taxon>
        <taxon>Perkinsea</taxon>
        <taxon>Perkinsida</taxon>
        <taxon>Perkinsidae</taxon>
        <taxon>Perkinsus</taxon>
    </lineage>
</organism>
<accession>A0A7J6S7D5</accession>
<dbReference type="InterPro" id="IPR043502">
    <property type="entry name" value="DNA/RNA_pol_sf"/>
</dbReference>
<protein>
    <recommendedName>
        <fullName evidence="3">Reverse transcriptase domain-containing protein</fullName>
    </recommendedName>
</protein>
<name>A0A7J6S7D5_PEROL</name>
<evidence type="ECO:0008006" key="3">
    <source>
        <dbReference type="Google" id="ProtNLM"/>
    </source>
</evidence>
<dbReference type="PANTHER" id="PTHR33050">
    <property type="entry name" value="REVERSE TRANSCRIPTASE DOMAIN-CONTAINING PROTEIN"/>
    <property type="match status" value="1"/>
</dbReference>